<keyword evidence="2" id="KW-1133">Transmembrane helix</keyword>
<keyword evidence="2" id="KW-0812">Transmembrane</keyword>
<dbReference type="RefSeq" id="WP_245659211.1">
    <property type="nucleotide sequence ID" value="NZ_JBHSPX010000015.1"/>
</dbReference>
<feature type="transmembrane region" description="Helical" evidence="2">
    <location>
        <begin position="144"/>
        <end position="167"/>
    </location>
</feature>
<keyword evidence="2" id="KW-0472">Membrane</keyword>
<feature type="region of interest" description="Disordered" evidence="1">
    <location>
        <begin position="271"/>
        <end position="290"/>
    </location>
</feature>
<evidence type="ECO:0000256" key="2">
    <source>
        <dbReference type="SAM" id="Phobius"/>
    </source>
</evidence>
<organism evidence="3 4">
    <name type="scientific">Streptomyces ochraceiscleroticus</name>
    <dbReference type="NCBI Taxonomy" id="47761"/>
    <lineage>
        <taxon>Bacteria</taxon>
        <taxon>Bacillati</taxon>
        <taxon>Actinomycetota</taxon>
        <taxon>Actinomycetes</taxon>
        <taxon>Kitasatosporales</taxon>
        <taxon>Streptomycetaceae</taxon>
        <taxon>Streptomyces</taxon>
    </lineage>
</organism>
<name>A0ABW1MWW3_9ACTN</name>
<gene>
    <name evidence="3" type="ORF">ACFP4F_35380</name>
</gene>
<protein>
    <submittedName>
        <fullName evidence="3">DUF2637 domain-containing protein</fullName>
    </submittedName>
</protein>
<keyword evidence="4" id="KW-1185">Reference proteome</keyword>
<evidence type="ECO:0000313" key="4">
    <source>
        <dbReference type="Proteomes" id="UP001596139"/>
    </source>
</evidence>
<evidence type="ECO:0000256" key="1">
    <source>
        <dbReference type="SAM" id="MobiDB-lite"/>
    </source>
</evidence>
<evidence type="ECO:0000313" key="3">
    <source>
        <dbReference type="EMBL" id="MFC6067803.1"/>
    </source>
</evidence>
<comment type="caution">
    <text evidence="3">The sequence shown here is derived from an EMBL/GenBank/DDBJ whole genome shotgun (WGS) entry which is preliminary data.</text>
</comment>
<feature type="transmembrane region" description="Helical" evidence="2">
    <location>
        <begin position="187"/>
        <end position="204"/>
    </location>
</feature>
<dbReference type="EMBL" id="JBHSPX010000015">
    <property type="protein sequence ID" value="MFC6067803.1"/>
    <property type="molecule type" value="Genomic_DNA"/>
</dbReference>
<dbReference type="InterPro" id="IPR021235">
    <property type="entry name" value="DUF2637"/>
</dbReference>
<feature type="transmembrane region" description="Helical" evidence="2">
    <location>
        <begin position="216"/>
        <end position="235"/>
    </location>
</feature>
<feature type="compositionally biased region" description="Gly residues" evidence="1">
    <location>
        <begin position="15"/>
        <end position="38"/>
    </location>
</feature>
<sequence>MYDTPQAPFPSGPAHPGGTGYPSGPGYPDGPGFPGGSTGHTDGSGRHRLPRQTADGLDTAPSLAGMPLFRDDMLLGHDDMALGHTSDGWDAAVVEELEGELAQLLETAEQPVVTPQPTPVAPPTRHRKTSFLRTHIATWTWQRVLSLVSVTLTALIVIAVSILGALASYPSLRALAGGVAPRHIADLWPLLIYGPWIAATLSILRARAYRRRTAQSWLVVIFFAAVAMLLCIAHTPATPAGITVAGLPPVTVLLCFHQLVRQLDLSPAPQAVTRHAQNTKGGSHRQRVGS</sequence>
<dbReference type="Proteomes" id="UP001596139">
    <property type="component" value="Unassembled WGS sequence"/>
</dbReference>
<proteinExistence type="predicted"/>
<dbReference type="Pfam" id="PF10935">
    <property type="entry name" value="DUF2637"/>
    <property type="match status" value="1"/>
</dbReference>
<accession>A0ABW1MWW3</accession>
<reference evidence="4" key="1">
    <citation type="journal article" date="2019" name="Int. J. Syst. Evol. Microbiol.">
        <title>The Global Catalogue of Microorganisms (GCM) 10K type strain sequencing project: providing services to taxonomists for standard genome sequencing and annotation.</title>
        <authorList>
            <consortium name="The Broad Institute Genomics Platform"/>
            <consortium name="The Broad Institute Genome Sequencing Center for Infectious Disease"/>
            <person name="Wu L."/>
            <person name="Ma J."/>
        </authorList>
    </citation>
    <scope>NUCLEOTIDE SEQUENCE [LARGE SCALE GENOMIC DNA]</scope>
    <source>
        <strain evidence="4">CGMCC 1.15180</strain>
    </source>
</reference>
<feature type="region of interest" description="Disordered" evidence="1">
    <location>
        <begin position="1"/>
        <end position="62"/>
    </location>
</feature>